<accession>A0A3S5BEL1</accession>
<comment type="caution">
    <text evidence="1">The sequence shown here is derived from an EMBL/GenBank/DDBJ whole genome shotgun (WGS) entry which is preliminary data.</text>
</comment>
<name>A0A3S5BEL1_9PLAT</name>
<sequence>MLPLLKHCCWRGVLFFRRKGYAAIFWSSPGIVFQPGGCIWAFSLGLVATHSVKWCRSGREDYLQSGCKDDIQKDLEFSLQSVWKISLQSSWEEQLEHLQIGSIIFRAAGLSSECLGRLPSERPEYLQSGWEDYLQKDRHSQHAVVTVEVGKCVTVCLHLITF</sequence>
<evidence type="ECO:0000313" key="1">
    <source>
        <dbReference type="EMBL" id="VEL42427.1"/>
    </source>
</evidence>
<proteinExistence type="predicted"/>
<keyword evidence="2" id="KW-1185">Reference proteome</keyword>
<reference evidence="1" key="1">
    <citation type="submission" date="2018-11" db="EMBL/GenBank/DDBJ databases">
        <authorList>
            <consortium name="Pathogen Informatics"/>
        </authorList>
    </citation>
    <scope>NUCLEOTIDE SEQUENCE</scope>
</reference>
<organism evidence="1 2">
    <name type="scientific">Protopolystoma xenopodis</name>
    <dbReference type="NCBI Taxonomy" id="117903"/>
    <lineage>
        <taxon>Eukaryota</taxon>
        <taxon>Metazoa</taxon>
        <taxon>Spiralia</taxon>
        <taxon>Lophotrochozoa</taxon>
        <taxon>Platyhelminthes</taxon>
        <taxon>Monogenea</taxon>
        <taxon>Polyopisthocotylea</taxon>
        <taxon>Polystomatidea</taxon>
        <taxon>Polystomatidae</taxon>
        <taxon>Protopolystoma</taxon>
    </lineage>
</organism>
<protein>
    <submittedName>
        <fullName evidence="1">Uncharacterized protein</fullName>
    </submittedName>
</protein>
<evidence type="ECO:0000313" key="2">
    <source>
        <dbReference type="Proteomes" id="UP000784294"/>
    </source>
</evidence>
<dbReference type="AlphaFoldDB" id="A0A3S5BEL1"/>
<gene>
    <name evidence="1" type="ORF">PXEA_LOCUS35867</name>
</gene>
<dbReference type="EMBL" id="CAAALY010274363">
    <property type="protein sequence ID" value="VEL42427.1"/>
    <property type="molecule type" value="Genomic_DNA"/>
</dbReference>
<dbReference type="Proteomes" id="UP000784294">
    <property type="component" value="Unassembled WGS sequence"/>
</dbReference>